<evidence type="ECO:0000256" key="1">
    <source>
        <dbReference type="ARBA" id="ARBA00022723"/>
    </source>
</evidence>
<keyword evidence="8" id="KW-1185">Reference proteome</keyword>
<dbReference type="EMBL" id="VZSU01000187">
    <property type="protein sequence ID" value="NWZ90350.1"/>
    <property type="molecule type" value="Genomic_DNA"/>
</dbReference>
<organism evidence="7 8">
    <name type="scientific">Nesospiza acunhae</name>
    <dbReference type="NCBI Taxonomy" id="381881"/>
    <lineage>
        <taxon>Eukaryota</taxon>
        <taxon>Metazoa</taxon>
        <taxon>Chordata</taxon>
        <taxon>Craniata</taxon>
        <taxon>Vertebrata</taxon>
        <taxon>Euteleostomi</taxon>
        <taxon>Archelosauria</taxon>
        <taxon>Archosauria</taxon>
        <taxon>Dinosauria</taxon>
        <taxon>Saurischia</taxon>
        <taxon>Theropoda</taxon>
        <taxon>Coelurosauria</taxon>
        <taxon>Aves</taxon>
        <taxon>Neognathae</taxon>
        <taxon>Neoaves</taxon>
        <taxon>Telluraves</taxon>
        <taxon>Australaves</taxon>
        <taxon>Passeriformes</taxon>
        <taxon>Thraupidae</taxon>
        <taxon>Nesospiza</taxon>
    </lineage>
</organism>
<dbReference type="Proteomes" id="UP000549091">
    <property type="component" value="Unassembled WGS sequence"/>
</dbReference>
<dbReference type="Gene3D" id="3.30.40.10">
    <property type="entry name" value="Zinc/RING finger domain, C3HC4 (zinc finger)"/>
    <property type="match status" value="1"/>
</dbReference>
<keyword evidence="7" id="KW-0436">Ligase</keyword>
<dbReference type="InterPro" id="IPR047134">
    <property type="entry name" value="RNF4"/>
</dbReference>
<name>A0A7K7RFP3_9PASS</name>
<dbReference type="InterPro" id="IPR001841">
    <property type="entry name" value="Znf_RING"/>
</dbReference>
<dbReference type="PANTHER" id="PTHR23041:SF78">
    <property type="entry name" value="E3 UBIQUITIN-PROTEIN LIGASE RNF4"/>
    <property type="match status" value="1"/>
</dbReference>
<dbReference type="GO" id="GO:0016874">
    <property type="term" value="F:ligase activity"/>
    <property type="evidence" value="ECO:0007669"/>
    <property type="project" value="UniProtKB-KW"/>
</dbReference>
<comment type="caution">
    <text evidence="7">The sequence shown here is derived from an EMBL/GenBank/DDBJ whole genome shotgun (WGS) entry which is preliminary data.</text>
</comment>
<dbReference type="GO" id="GO:0045944">
    <property type="term" value="P:positive regulation of transcription by RNA polymerase II"/>
    <property type="evidence" value="ECO:0007669"/>
    <property type="project" value="TreeGrafter"/>
</dbReference>
<accession>A0A7K7RFP3</accession>
<evidence type="ECO:0000259" key="6">
    <source>
        <dbReference type="PROSITE" id="PS50089"/>
    </source>
</evidence>
<dbReference type="PANTHER" id="PTHR23041">
    <property type="entry name" value="RING FINGER DOMAIN-CONTAINING"/>
    <property type="match status" value="1"/>
</dbReference>
<dbReference type="GO" id="GO:0008270">
    <property type="term" value="F:zinc ion binding"/>
    <property type="evidence" value="ECO:0007669"/>
    <property type="project" value="UniProtKB-KW"/>
</dbReference>
<evidence type="ECO:0000256" key="3">
    <source>
        <dbReference type="ARBA" id="ARBA00022833"/>
    </source>
</evidence>
<evidence type="ECO:0000313" key="8">
    <source>
        <dbReference type="Proteomes" id="UP000549091"/>
    </source>
</evidence>
<gene>
    <name evidence="7" type="primary">Rnf4_1</name>
    <name evidence="7" type="ORF">NESACU_R11804</name>
</gene>
<dbReference type="SMART" id="SM00184">
    <property type="entry name" value="RING"/>
    <property type="match status" value="1"/>
</dbReference>
<dbReference type="InterPro" id="IPR017907">
    <property type="entry name" value="Znf_RING_CS"/>
</dbReference>
<feature type="domain" description="RING-type" evidence="6">
    <location>
        <begin position="135"/>
        <end position="180"/>
    </location>
</feature>
<sequence>RKRPGGAVGSRPARKRSRLLPSSAGGTSQTEPRDLEESGEDVIDLTGESSESEVIIISDNESPVVSSEGHTPLHLAFKPHLSRASENSAEPLARNDEEEPIEDDGYVREKVSVKAVISDTCSVPSSAQQRVVIRCPICMEFYSEIMQHGRQLVATLCGHVFCSRCLPVALETSHMCPTCKVAEYPDEYIPIYL</sequence>
<feature type="non-terminal residue" evidence="7">
    <location>
        <position position="1"/>
    </location>
</feature>
<dbReference type="InterPro" id="IPR013083">
    <property type="entry name" value="Znf_RING/FYVE/PHD"/>
</dbReference>
<evidence type="ECO:0000313" key="7">
    <source>
        <dbReference type="EMBL" id="NWZ90350.1"/>
    </source>
</evidence>
<proteinExistence type="predicted"/>
<feature type="non-terminal residue" evidence="7">
    <location>
        <position position="193"/>
    </location>
</feature>
<evidence type="ECO:0000256" key="4">
    <source>
        <dbReference type="PROSITE-ProRule" id="PRU00175"/>
    </source>
</evidence>
<protein>
    <submittedName>
        <fullName evidence="7">RNF4 ligase</fullName>
    </submittedName>
</protein>
<keyword evidence="1" id="KW-0479">Metal-binding</keyword>
<evidence type="ECO:0000256" key="5">
    <source>
        <dbReference type="SAM" id="MobiDB-lite"/>
    </source>
</evidence>
<keyword evidence="2 4" id="KW-0863">Zinc-finger</keyword>
<feature type="region of interest" description="Disordered" evidence="5">
    <location>
        <begin position="84"/>
        <end position="103"/>
    </location>
</feature>
<keyword evidence="3" id="KW-0862">Zinc</keyword>
<evidence type="ECO:0000256" key="2">
    <source>
        <dbReference type="ARBA" id="ARBA00022771"/>
    </source>
</evidence>
<dbReference type="PROSITE" id="PS00518">
    <property type="entry name" value="ZF_RING_1"/>
    <property type="match status" value="1"/>
</dbReference>
<reference evidence="7 8" key="1">
    <citation type="submission" date="2019-09" db="EMBL/GenBank/DDBJ databases">
        <title>Bird 10,000 Genomes (B10K) Project - Family phase.</title>
        <authorList>
            <person name="Zhang G."/>
        </authorList>
    </citation>
    <scope>NUCLEOTIDE SEQUENCE [LARGE SCALE GENOMIC DNA]</scope>
    <source>
        <strain evidence="7">OUT-0053</strain>
        <tissue evidence="7">Muscle</tissue>
    </source>
</reference>
<dbReference type="PROSITE" id="PS50089">
    <property type="entry name" value="ZF_RING_2"/>
    <property type="match status" value="1"/>
</dbReference>
<feature type="compositionally biased region" description="Low complexity" evidence="5">
    <location>
        <begin position="48"/>
        <end position="62"/>
    </location>
</feature>
<feature type="region of interest" description="Disordered" evidence="5">
    <location>
        <begin position="1"/>
        <end position="70"/>
    </location>
</feature>
<dbReference type="SUPFAM" id="SSF57850">
    <property type="entry name" value="RING/U-box"/>
    <property type="match status" value="1"/>
</dbReference>
<dbReference type="AlphaFoldDB" id="A0A7K7RFP3"/>
<dbReference type="Pfam" id="PF13923">
    <property type="entry name" value="zf-C3HC4_2"/>
    <property type="match status" value="1"/>
</dbReference>